<feature type="coiled-coil region" evidence="1">
    <location>
        <begin position="193"/>
        <end position="227"/>
    </location>
</feature>
<accession>A0AAV7T3Q4</accession>
<evidence type="ECO:0000256" key="1">
    <source>
        <dbReference type="SAM" id="Coils"/>
    </source>
</evidence>
<keyword evidence="4" id="KW-1185">Reference proteome</keyword>
<gene>
    <name evidence="3" type="ORF">NDU88_002944</name>
</gene>
<evidence type="ECO:0000256" key="2">
    <source>
        <dbReference type="SAM" id="MobiDB-lite"/>
    </source>
</evidence>
<feature type="region of interest" description="Disordered" evidence="2">
    <location>
        <begin position="20"/>
        <end position="52"/>
    </location>
</feature>
<name>A0AAV7T3Q4_PLEWA</name>
<reference evidence="3" key="1">
    <citation type="journal article" date="2022" name="bioRxiv">
        <title>Sequencing and chromosome-scale assembly of the giantPleurodeles waltlgenome.</title>
        <authorList>
            <person name="Brown T."/>
            <person name="Elewa A."/>
            <person name="Iarovenko S."/>
            <person name="Subramanian E."/>
            <person name="Araus A.J."/>
            <person name="Petzold A."/>
            <person name="Susuki M."/>
            <person name="Suzuki K.-i.T."/>
            <person name="Hayashi T."/>
            <person name="Toyoda A."/>
            <person name="Oliveira C."/>
            <person name="Osipova E."/>
            <person name="Leigh N.D."/>
            <person name="Simon A."/>
            <person name="Yun M.H."/>
        </authorList>
    </citation>
    <scope>NUCLEOTIDE SEQUENCE</scope>
    <source>
        <strain evidence="3">20211129_DDA</strain>
        <tissue evidence="3">Liver</tissue>
    </source>
</reference>
<sequence>MSRFVFQLLYTLAGCARQQEPENTHTLHGSQRSESESEDAGKERAEQKEGVKPTVLEFESSRYPWHTDESRERRGYANSLFLLWARGPSLAVAEGWPQSSLIPVPRPSAVLIAVADLHTCHTPVHLRTPLPVPTALALGKHKAKQSKLSFETRHLIRQVEQGQDSKPAMEHPEDDGTQEIDLREFLRDIKSSQKTLDTKLDLLTNRLDRVKQRMDKHEIRLDHLENCVSDAMTSR</sequence>
<dbReference type="PROSITE" id="PS51257">
    <property type="entry name" value="PROKAR_LIPOPROTEIN"/>
    <property type="match status" value="1"/>
</dbReference>
<dbReference type="EMBL" id="JANPWB010000007">
    <property type="protein sequence ID" value="KAJ1171073.1"/>
    <property type="molecule type" value="Genomic_DNA"/>
</dbReference>
<keyword evidence="1" id="KW-0175">Coiled coil</keyword>
<comment type="caution">
    <text evidence="3">The sequence shown here is derived from an EMBL/GenBank/DDBJ whole genome shotgun (WGS) entry which is preliminary data.</text>
</comment>
<proteinExistence type="predicted"/>
<evidence type="ECO:0000313" key="4">
    <source>
        <dbReference type="Proteomes" id="UP001066276"/>
    </source>
</evidence>
<dbReference type="AlphaFoldDB" id="A0AAV7T3Q4"/>
<evidence type="ECO:0000313" key="3">
    <source>
        <dbReference type="EMBL" id="KAJ1171073.1"/>
    </source>
</evidence>
<protein>
    <submittedName>
        <fullName evidence="3">Uncharacterized protein</fullName>
    </submittedName>
</protein>
<organism evidence="3 4">
    <name type="scientific">Pleurodeles waltl</name>
    <name type="common">Iberian ribbed newt</name>
    <dbReference type="NCBI Taxonomy" id="8319"/>
    <lineage>
        <taxon>Eukaryota</taxon>
        <taxon>Metazoa</taxon>
        <taxon>Chordata</taxon>
        <taxon>Craniata</taxon>
        <taxon>Vertebrata</taxon>
        <taxon>Euteleostomi</taxon>
        <taxon>Amphibia</taxon>
        <taxon>Batrachia</taxon>
        <taxon>Caudata</taxon>
        <taxon>Salamandroidea</taxon>
        <taxon>Salamandridae</taxon>
        <taxon>Pleurodelinae</taxon>
        <taxon>Pleurodeles</taxon>
    </lineage>
</organism>
<feature type="compositionally biased region" description="Basic and acidic residues" evidence="2">
    <location>
        <begin position="20"/>
        <end position="51"/>
    </location>
</feature>
<dbReference type="Proteomes" id="UP001066276">
    <property type="component" value="Chromosome 4_1"/>
</dbReference>